<dbReference type="PANTHER" id="PTHR15711:SF62">
    <property type="entry name" value="GTPASE-ACTIVATING RAP_RAN-GAP DOMAIN-LIKE PROTEIN 3"/>
    <property type="match status" value="1"/>
</dbReference>
<dbReference type="PANTHER" id="PTHR15711">
    <property type="entry name" value="RAP GTPASE-ACTIVATING PROTEIN"/>
    <property type="match status" value="1"/>
</dbReference>
<keyword evidence="1" id="KW-0343">GTPase activation</keyword>
<reference evidence="5" key="1">
    <citation type="submission" date="2020-11" db="EMBL/GenBank/DDBJ databases">
        <authorList>
            <person name="Tran Van P."/>
        </authorList>
    </citation>
    <scope>NUCLEOTIDE SEQUENCE</scope>
</reference>
<dbReference type="PROSITE" id="PS50219">
    <property type="entry name" value="CNH"/>
    <property type="match status" value="1"/>
</dbReference>
<evidence type="ECO:0000313" key="5">
    <source>
        <dbReference type="EMBL" id="CAD7246139.1"/>
    </source>
</evidence>
<accession>A0A7R8X8R5</accession>
<organism evidence="5">
    <name type="scientific">Darwinula stevensoni</name>
    <dbReference type="NCBI Taxonomy" id="69355"/>
    <lineage>
        <taxon>Eukaryota</taxon>
        <taxon>Metazoa</taxon>
        <taxon>Ecdysozoa</taxon>
        <taxon>Arthropoda</taxon>
        <taxon>Crustacea</taxon>
        <taxon>Oligostraca</taxon>
        <taxon>Ostracoda</taxon>
        <taxon>Podocopa</taxon>
        <taxon>Podocopida</taxon>
        <taxon>Darwinulocopina</taxon>
        <taxon>Darwinuloidea</taxon>
        <taxon>Darwinulidae</taxon>
        <taxon>Darwinula</taxon>
    </lineage>
</organism>
<dbReference type="InterPro" id="IPR035974">
    <property type="entry name" value="Rap/Ran-GAP_sf"/>
</dbReference>
<dbReference type="OrthoDB" id="2499658at2759"/>
<dbReference type="Pfam" id="PF02145">
    <property type="entry name" value="Rap_GAP"/>
    <property type="match status" value="1"/>
</dbReference>
<dbReference type="Gene3D" id="3.30.1120.160">
    <property type="match status" value="1"/>
</dbReference>
<evidence type="ECO:0000259" key="3">
    <source>
        <dbReference type="PROSITE" id="PS50085"/>
    </source>
</evidence>
<evidence type="ECO:0000256" key="2">
    <source>
        <dbReference type="SAM" id="MobiDB-lite"/>
    </source>
</evidence>
<feature type="compositionally biased region" description="Acidic residues" evidence="2">
    <location>
        <begin position="954"/>
        <end position="963"/>
    </location>
</feature>
<feature type="region of interest" description="Disordered" evidence="2">
    <location>
        <begin position="845"/>
        <end position="868"/>
    </location>
</feature>
<evidence type="ECO:0000259" key="4">
    <source>
        <dbReference type="PROSITE" id="PS50219"/>
    </source>
</evidence>
<evidence type="ECO:0000313" key="6">
    <source>
        <dbReference type="Proteomes" id="UP000677054"/>
    </source>
</evidence>
<dbReference type="InterPro" id="IPR000331">
    <property type="entry name" value="Rap/Ran_GAP_dom"/>
</dbReference>
<dbReference type="EMBL" id="CAJPEV010001050">
    <property type="protein sequence ID" value="CAG0890391.1"/>
    <property type="molecule type" value="Genomic_DNA"/>
</dbReference>
<keyword evidence="6" id="KW-1185">Reference proteome</keyword>
<feature type="compositionally biased region" description="Low complexity" evidence="2">
    <location>
        <begin position="852"/>
        <end position="864"/>
    </location>
</feature>
<dbReference type="GO" id="GO:0051056">
    <property type="term" value="P:regulation of small GTPase mediated signal transduction"/>
    <property type="evidence" value="ECO:0007669"/>
    <property type="project" value="InterPro"/>
</dbReference>
<dbReference type="Pfam" id="PF00780">
    <property type="entry name" value="CNH"/>
    <property type="match status" value="2"/>
</dbReference>
<dbReference type="EMBL" id="LR900567">
    <property type="protein sequence ID" value="CAD7246139.1"/>
    <property type="molecule type" value="Genomic_DNA"/>
</dbReference>
<evidence type="ECO:0008006" key="7">
    <source>
        <dbReference type="Google" id="ProtNLM"/>
    </source>
</evidence>
<name>A0A7R8X8R5_9CRUS</name>
<dbReference type="InterPro" id="IPR001180">
    <property type="entry name" value="CNH_dom"/>
</dbReference>
<sequence>MSGIKILSFGFPESPNVENQLPQIECEGNEAMNLRRFRVESGEGLVDRDEQQQQPQMYSSPSTPVIENPEYQTRWYFKYFLGKLHQNYVGLDSEKVPFLLSVVLHDDQYLDKCLLDFNTPLLSLCSSNFINMEKIEKGPKEICSPDVQKDLLLLEEQEGSVNFKFGVIYMKGGQSCDDEMYSNETGTPEFEKFLSLLGNKIRLKGWDKYRGGLDVKGDMTGRHSVHTIYEGHEIMFHISTWLPFTRENRQQVERKRHIGNDIVNIVFLDGEVEDMNSFNPSWMKSHFTHIFALVCFQKEEGQYRLYVYSEESVPLFGPTLPCPSTFRDPQEFREFLLVKLINGEKAAFNTPTFAQKRERTLDMLIKDLYAEHMAENRSTMLNRRAFSDVLPDPPRSGRRKEEARRVEFVRIGQALKLDTIVKGDAPTSLATSGLLKRAPWEPICFYPDFPCDVSCGDSWGDNRLFLAADNGVYLVEGRFPPTQIRTFLVRGNSHRLVFDKTVQVKQLSVVEDHGILLFRSEKGRDSKIHVFRLSDFERENGEPRGKNEIRDHRLEKTKGCHLYALSRPGGAHLRMVLLVNDLLLPKLCLSIIQSMDPAIVVLTMDLLKAVAVGKKIMLMQWRHSAAWTAWCPASDNDTVEGFQFLKEILLPEVPQIVTMVDGSSSPVNTGGGSRDNNICVGYRHQFDLIDERLGEPEHLYSVDGNKVNLVAAVDVYEDEEPELLLCYNREFSPAFSLMFNYLRLPPALPLPPDTCHFQRLNAPVDIPKTDFDFQWTAVPEYIVCAFPYIMSFSEDNIEIRLIINGNLIQTSTLPKLRFITSKVDIYYATTAPEFFPDWGEKLMSDRSDRENSLSPPASPHSSSPQEAKPLRLYKIPLTSLTGGIPVTTDRHRGSTTATVARNTDRNIHHGHGFLAIDENRGMGLGLGGSRSCTSSPLPPFRRDSNDIYCVSESTDPEEESTGD</sequence>
<feature type="region of interest" description="Disordered" evidence="2">
    <location>
        <begin position="930"/>
        <end position="963"/>
    </location>
</feature>
<dbReference type="PROSITE" id="PS50085">
    <property type="entry name" value="RAPGAP"/>
    <property type="match status" value="1"/>
</dbReference>
<proteinExistence type="predicted"/>
<dbReference type="InterPro" id="IPR050989">
    <property type="entry name" value="Rap1_Ran_GAP"/>
</dbReference>
<protein>
    <recommendedName>
        <fullName evidence="7">GTPase-activating Rap/Ran-GAP domain-like protein 3</fullName>
    </recommendedName>
</protein>
<dbReference type="AlphaFoldDB" id="A0A7R8X8R5"/>
<evidence type="ECO:0000256" key="1">
    <source>
        <dbReference type="ARBA" id="ARBA00022468"/>
    </source>
</evidence>
<feature type="domain" description="CNH" evidence="4">
    <location>
        <begin position="450"/>
        <end position="826"/>
    </location>
</feature>
<dbReference type="Proteomes" id="UP000677054">
    <property type="component" value="Unassembled WGS sequence"/>
</dbReference>
<dbReference type="GO" id="GO:0005096">
    <property type="term" value="F:GTPase activator activity"/>
    <property type="evidence" value="ECO:0007669"/>
    <property type="project" value="UniProtKB-KW"/>
</dbReference>
<gene>
    <name evidence="5" type="ORF">DSTB1V02_LOCUS5996</name>
</gene>
<dbReference type="SUPFAM" id="SSF111347">
    <property type="entry name" value="Rap/Ran-GAP"/>
    <property type="match status" value="1"/>
</dbReference>
<dbReference type="Gene3D" id="3.40.50.11210">
    <property type="entry name" value="Rap/Ran-GAP"/>
    <property type="match status" value="1"/>
</dbReference>
<feature type="domain" description="Rap-GAP" evidence="3">
    <location>
        <begin position="151"/>
        <end position="368"/>
    </location>
</feature>